<dbReference type="GO" id="GO:0030288">
    <property type="term" value="C:outer membrane-bounded periplasmic space"/>
    <property type="evidence" value="ECO:0007669"/>
    <property type="project" value="TreeGrafter"/>
</dbReference>
<accession>A0A917HQK3</accession>
<dbReference type="Pfam" id="PF03572">
    <property type="entry name" value="Peptidase_S41"/>
    <property type="match status" value="1"/>
</dbReference>
<dbReference type="Gene3D" id="2.30.42.10">
    <property type="match status" value="1"/>
</dbReference>
<organism evidence="2 3">
    <name type="scientific">Parapedobacter pyrenivorans</name>
    <dbReference type="NCBI Taxonomy" id="1305674"/>
    <lineage>
        <taxon>Bacteria</taxon>
        <taxon>Pseudomonadati</taxon>
        <taxon>Bacteroidota</taxon>
        <taxon>Sphingobacteriia</taxon>
        <taxon>Sphingobacteriales</taxon>
        <taxon>Sphingobacteriaceae</taxon>
        <taxon>Parapedobacter</taxon>
    </lineage>
</organism>
<dbReference type="Pfam" id="PF00595">
    <property type="entry name" value="PDZ"/>
    <property type="match status" value="1"/>
</dbReference>
<dbReference type="GO" id="GO:0007165">
    <property type="term" value="P:signal transduction"/>
    <property type="evidence" value="ECO:0007669"/>
    <property type="project" value="TreeGrafter"/>
</dbReference>
<dbReference type="PROSITE" id="PS51257">
    <property type="entry name" value="PROKAR_LIPOPROTEIN"/>
    <property type="match status" value="1"/>
</dbReference>
<dbReference type="CDD" id="cd00136">
    <property type="entry name" value="PDZ_canonical"/>
    <property type="match status" value="1"/>
</dbReference>
<dbReference type="PANTHER" id="PTHR32060">
    <property type="entry name" value="TAIL-SPECIFIC PROTEASE"/>
    <property type="match status" value="1"/>
</dbReference>
<dbReference type="InterPro" id="IPR001478">
    <property type="entry name" value="PDZ"/>
</dbReference>
<proteinExistence type="predicted"/>
<dbReference type="GO" id="GO:0004175">
    <property type="term" value="F:endopeptidase activity"/>
    <property type="evidence" value="ECO:0007669"/>
    <property type="project" value="TreeGrafter"/>
</dbReference>
<dbReference type="Gene3D" id="3.30.750.170">
    <property type="match status" value="1"/>
</dbReference>
<keyword evidence="3" id="KW-1185">Reference proteome</keyword>
<evidence type="ECO:0000259" key="1">
    <source>
        <dbReference type="PROSITE" id="PS50106"/>
    </source>
</evidence>
<dbReference type="GO" id="GO:0006508">
    <property type="term" value="P:proteolysis"/>
    <property type="evidence" value="ECO:0007669"/>
    <property type="project" value="InterPro"/>
</dbReference>
<dbReference type="Gene3D" id="3.90.226.10">
    <property type="entry name" value="2-enoyl-CoA Hydratase, Chain A, domain 1"/>
    <property type="match status" value="1"/>
</dbReference>
<dbReference type="PROSITE" id="PS50106">
    <property type="entry name" value="PDZ"/>
    <property type="match status" value="1"/>
</dbReference>
<dbReference type="InterPro" id="IPR029045">
    <property type="entry name" value="ClpP/crotonase-like_dom_sf"/>
</dbReference>
<protein>
    <submittedName>
        <fullName evidence="2">Peptidase S41</fullName>
    </submittedName>
</protein>
<reference evidence="2" key="1">
    <citation type="journal article" date="2014" name="Int. J. Syst. Evol. Microbiol.">
        <title>Complete genome sequence of Corynebacterium casei LMG S-19264T (=DSM 44701T), isolated from a smear-ripened cheese.</title>
        <authorList>
            <consortium name="US DOE Joint Genome Institute (JGI-PGF)"/>
            <person name="Walter F."/>
            <person name="Albersmeier A."/>
            <person name="Kalinowski J."/>
            <person name="Ruckert C."/>
        </authorList>
    </citation>
    <scope>NUCLEOTIDE SEQUENCE</scope>
    <source>
        <strain evidence="2">CGMCC 1.12195</strain>
    </source>
</reference>
<gene>
    <name evidence="2" type="ORF">GCM10007415_20200</name>
</gene>
<dbReference type="SMART" id="SM00228">
    <property type="entry name" value="PDZ"/>
    <property type="match status" value="1"/>
</dbReference>
<dbReference type="EMBL" id="BMER01000001">
    <property type="protein sequence ID" value="GGG86572.1"/>
    <property type="molecule type" value="Genomic_DNA"/>
</dbReference>
<dbReference type="SUPFAM" id="SSF50156">
    <property type="entry name" value="PDZ domain-like"/>
    <property type="match status" value="1"/>
</dbReference>
<dbReference type="InterPro" id="IPR036034">
    <property type="entry name" value="PDZ_sf"/>
</dbReference>
<reference evidence="2" key="2">
    <citation type="submission" date="2020-09" db="EMBL/GenBank/DDBJ databases">
        <authorList>
            <person name="Sun Q."/>
            <person name="Zhou Y."/>
        </authorList>
    </citation>
    <scope>NUCLEOTIDE SEQUENCE</scope>
    <source>
        <strain evidence="2">CGMCC 1.12195</strain>
    </source>
</reference>
<dbReference type="AlphaFoldDB" id="A0A917HQK3"/>
<dbReference type="InterPro" id="IPR005151">
    <property type="entry name" value="Tail-specific_protease"/>
</dbReference>
<dbReference type="SMART" id="SM00245">
    <property type="entry name" value="TSPc"/>
    <property type="match status" value="1"/>
</dbReference>
<dbReference type="CDD" id="cd07561">
    <property type="entry name" value="Peptidase_S41_CPP_like"/>
    <property type="match status" value="1"/>
</dbReference>
<sequence length="484" mass="53729">MKITHIKFIAVALLSGSLMVGCSRETVMPELERPTRPDTDEDLLKDSVYHYTYGFYLWQADLPNWFADVRGNTKRYNSADAVLETLKGYARDDAGNAYDRFSFLDRWGTVNAEIQQGLAGSFGFDVRYNSDTDLYVKKVDAGSPAYQKGLRRGWKILSINGNSDLSPASMERDNFTFLFGALDAGSISLLLRKPDGDEVSVTLERGTYQLQPILNQKRYDVAGKKVGYFAFDIFVSTLDDRGNPTYVKDQLDKLVAQFEADGIQELIVDLRYNGGGAVVTAEYLSNLLVPSAVGNGIMYTNKVNAGLDDFLLANNVRIDFSPVHFNKRNSLNLSRIYFLVTEGTASASELLINNLRPHIDVKLIGEHKTYGKPVGYFNWNILGVDLYAVSFQTFNAAGYGDYFSGMTVDKVVFDDLTRDFGDAQEDMVAEALHYASQGGFSSDGAGLQATARMGIAKQMSAPINQTLDRHGRKGMYNFGKKANQ</sequence>
<feature type="domain" description="PDZ" evidence="1">
    <location>
        <begin position="111"/>
        <end position="172"/>
    </location>
</feature>
<name>A0A917HQK3_9SPHI</name>
<dbReference type="GO" id="GO:0008236">
    <property type="term" value="F:serine-type peptidase activity"/>
    <property type="evidence" value="ECO:0007669"/>
    <property type="project" value="InterPro"/>
</dbReference>
<dbReference type="PANTHER" id="PTHR32060:SF30">
    <property type="entry name" value="CARBOXY-TERMINAL PROCESSING PROTEASE CTPA"/>
    <property type="match status" value="1"/>
</dbReference>
<dbReference type="RefSeq" id="WP_188505743.1">
    <property type="nucleotide sequence ID" value="NZ_BMER01000001.1"/>
</dbReference>
<evidence type="ECO:0000313" key="2">
    <source>
        <dbReference type="EMBL" id="GGG86572.1"/>
    </source>
</evidence>
<dbReference type="Proteomes" id="UP000660862">
    <property type="component" value="Unassembled WGS sequence"/>
</dbReference>
<dbReference type="SUPFAM" id="SSF52096">
    <property type="entry name" value="ClpP/crotonase"/>
    <property type="match status" value="1"/>
</dbReference>
<evidence type="ECO:0000313" key="3">
    <source>
        <dbReference type="Proteomes" id="UP000660862"/>
    </source>
</evidence>
<comment type="caution">
    <text evidence="2">The sequence shown here is derived from an EMBL/GenBank/DDBJ whole genome shotgun (WGS) entry which is preliminary data.</text>
</comment>